<proteinExistence type="predicted"/>
<keyword evidence="1" id="KW-0812">Transmembrane</keyword>
<evidence type="ECO:0000313" key="3">
    <source>
        <dbReference type="Proteomes" id="UP000304148"/>
    </source>
</evidence>
<dbReference type="Proteomes" id="UP000304148">
    <property type="component" value="Chromosome"/>
</dbReference>
<dbReference type="AlphaFoldDB" id="A0A383R9Z0"/>
<sequence length="217" mass="24223">MLLKPGPIYLGATFVGIVLISMHDLGRSFGDEIFLFLGLSPWVQMDGGSWHPPVIFGILLLIVGIRGAARSYVHPKLSKRLIIGCILFAMVSPTVSKGVMFTVKYFASGISSLDYTKEGSSCSTMQYSEDVKQLTTICTFTVYNYGEETNVRIRPIRLMNDETIEFDFQSVELIPHQKNSVTAEYRVYARDSTAFYSGRTNEIGAELELFGETKSDK</sequence>
<feature type="transmembrane region" description="Helical" evidence="1">
    <location>
        <begin position="81"/>
        <end position="107"/>
    </location>
</feature>
<feature type="transmembrane region" description="Helical" evidence="1">
    <location>
        <begin position="7"/>
        <end position="30"/>
    </location>
</feature>
<keyword evidence="1" id="KW-1133">Transmembrane helix</keyword>
<keyword evidence="1" id="KW-0472">Membrane</keyword>
<organism evidence="2 3">
    <name type="scientific">Paenibacillus alvei</name>
    <name type="common">Bacillus alvei</name>
    <dbReference type="NCBI Taxonomy" id="44250"/>
    <lineage>
        <taxon>Bacteria</taxon>
        <taxon>Bacillati</taxon>
        <taxon>Bacillota</taxon>
        <taxon>Bacilli</taxon>
        <taxon>Bacillales</taxon>
        <taxon>Paenibacillaceae</taxon>
        <taxon>Paenibacillus</taxon>
    </lineage>
</organism>
<evidence type="ECO:0000313" key="2">
    <source>
        <dbReference type="EMBL" id="SYX83334.1"/>
    </source>
</evidence>
<name>A0A383R9Z0_PAEAL</name>
<dbReference type="RefSeq" id="WP_138185452.1">
    <property type="nucleotide sequence ID" value="NZ_LS992241.1"/>
</dbReference>
<reference evidence="3" key="1">
    <citation type="submission" date="2018-08" db="EMBL/GenBank/DDBJ databases">
        <authorList>
            <person name="Chevrot R."/>
        </authorList>
    </citation>
    <scope>NUCLEOTIDE SEQUENCE [LARGE SCALE GENOMIC DNA]</scope>
</reference>
<evidence type="ECO:0000256" key="1">
    <source>
        <dbReference type="SAM" id="Phobius"/>
    </source>
</evidence>
<gene>
    <name evidence="2" type="ORF">PBLR_11756</name>
</gene>
<feature type="transmembrane region" description="Helical" evidence="1">
    <location>
        <begin position="50"/>
        <end position="69"/>
    </location>
</feature>
<protein>
    <submittedName>
        <fullName evidence="2">Uncharacterized protein</fullName>
    </submittedName>
</protein>
<accession>A0A383R9Z0</accession>
<dbReference type="EMBL" id="LS992241">
    <property type="protein sequence ID" value="SYX83334.1"/>
    <property type="molecule type" value="Genomic_DNA"/>
</dbReference>